<dbReference type="EMBL" id="CP011509">
    <property type="protein sequence ID" value="AKJ08192.1"/>
    <property type="molecule type" value="Genomic_DNA"/>
</dbReference>
<gene>
    <name evidence="3" type="ORF">AA314_09818</name>
    <name evidence="4" type="ORF">ATI61_107621</name>
</gene>
<dbReference type="Proteomes" id="UP000256345">
    <property type="component" value="Unassembled WGS sequence"/>
</dbReference>
<organism evidence="3 5">
    <name type="scientific">Archangium gephyra</name>
    <dbReference type="NCBI Taxonomy" id="48"/>
    <lineage>
        <taxon>Bacteria</taxon>
        <taxon>Pseudomonadati</taxon>
        <taxon>Myxococcota</taxon>
        <taxon>Myxococcia</taxon>
        <taxon>Myxococcales</taxon>
        <taxon>Cystobacterineae</taxon>
        <taxon>Archangiaceae</taxon>
        <taxon>Archangium</taxon>
    </lineage>
</organism>
<dbReference type="Proteomes" id="UP000035579">
    <property type="component" value="Chromosome"/>
</dbReference>
<dbReference type="EMBL" id="QUMU01000007">
    <property type="protein sequence ID" value="REG29924.1"/>
    <property type="molecule type" value="Genomic_DNA"/>
</dbReference>
<proteinExistence type="predicted"/>
<evidence type="ECO:0000259" key="2">
    <source>
        <dbReference type="Pfam" id="PF00561"/>
    </source>
</evidence>
<keyword evidence="1" id="KW-0378">Hydrolase</keyword>
<dbReference type="AlphaFoldDB" id="A0AAC8TJD5"/>
<dbReference type="Pfam" id="PF00561">
    <property type="entry name" value="Abhydrolase_1"/>
    <property type="match status" value="1"/>
</dbReference>
<reference evidence="3 5" key="1">
    <citation type="submission" date="2015-05" db="EMBL/GenBank/DDBJ databases">
        <title>Genome assembly of Archangium gephyra DSM 2261.</title>
        <authorList>
            <person name="Sharma G."/>
            <person name="Subramanian S."/>
        </authorList>
    </citation>
    <scope>NUCLEOTIDE SEQUENCE [LARGE SCALE GENOMIC DNA]</scope>
    <source>
        <strain evidence="3 5">DSM 2261</strain>
    </source>
</reference>
<evidence type="ECO:0000313" key="3">
    <source>
        <dbReference type="EMBL" id="AKJ08192.1"/>
    </source>
</evidence>
<evidence type="ECO:0000313" key="4">
    <source>
        <dbReference type="EMBL" id="REG29924.1"/>
    </source>
</evidence>
<protein>
    <submittedName>
        <fullName evidence="3">Haloalkane dehalogenase</fullName>
    </submittedName>
</protein>
<name>A0AAC8TJD5_9BACT</name>
<dbReference type="PRINTS" id="PR00412">
    <property type="entry name" value="EPOXHYDRLASE"/>
</dbReference>
<dbReference type="RefSeq" id="WP_047861017.1">
    <property type="nucleotide sequence ID" value="NZ_CP011509.1"/>
</dbReference>
<accession>A0AAC8TJD5</accession>
<sequence>MIELPSFITRLFPYQPRFAPTVFGRMHYVDEGEGRPVLLVHGNPTWSFLYRKVMAGLAGGPYRVVAPDLIGLGLSDKPREVSAHTLRRHGESLLELVQGLDLKDVVLVVQDWGGPMGAWMAARAGGRVTGLVVMNTALLKPERFRTTAFHRFSQMPVVSDVAFRLFNFPLPVLGRTQGDPASISGDVARAYAWPLRKVADRAAPLALARMVPNGPDHPTVAELTEGDAWARSFQGPIELVWGVKDPILGRALRRHREVFPRARVTETSAGHFLQEEVPEDIVAAIRRVADAR</sequence>
<dbReference type="InterPro" id="IPR000073">
    <property type="entry name" value="AB_hydrolase_1"/>
</dbReference>
<evidence type="ECO:0000313" key="5">
    <source>
        <dbReference type="Proteomes" id="UP000035579"/>
    </source>
</evidence>
<dbReference type="KEGG" id="age:AA314_09818"/>
<dbReference type="InterPro" id="IPR051340">
    <property type="entry name" value="Haloalkane_dehalogenase"/>
</dbReference>
<dbReference type="SUPFAM" id="SSF53474">
    <property type="entry name" value="alpha/beta-Hydrolases"/>
    <property type="match status" value="1"/>
</dbReference>
<evidence type="ECO:0000313" key="6">
    <source>
        <dbReference type="Proteomes" id="UP000256345"/>
    </source>
</evidence>
<evidence type="ECO:0000256" key="1">
    <source>
        <dbReference type="ARBA" id="ARBA00022801"/>
    </source>
</evidence>
<dbReference type="PANTHER" id="PTHR42977">
    <property type="entry name" value="HYDROLASE-RELATED"/>
    <property type="match status" value="1"/>
</dbReference>
<dbReference type="InterPro" id="IPR000639">
    <property type="entry name" value="Epox_hydrolase-like"/>
</dbReference>
<dbReference type="Gene3D" id="3.40.50.1820">
    <property type="entry name" value="alpha/beta hydrolase"/>
    <property type="match status" value="1"/>
</dbReference>
<dbReference type="GO" id="GO:0004301">
    <property type="term" value="F:epoxide hydrolase activity"/>
    <property type="evidence" value="ECO:0007669"/>
    <property type="project" value="TreeGrafter"/>
</dbReference>
<reference evidence="4 6" key="2">
    <citation type="submission" date="2018-08" db="EMBL/GenBank/DDBJ databases">
        <title>Genomic Encyclopedia of Archaeal and Bacterial Type Strains, Phase II (KMG-II): from individual species to whole genera.</title>
        <authorList>
            <person name="Goeker M."/>
        </authorList>
    </citation>
    <scope>NUCLEOTIDE SEQUENCE [LARGE SCALE GENOMIC DNA]</scope>
    <source>
        <strain evidence="4 6">DSM 2261</strain>
    </source>
</reference>
<dbReference type="PANTHER" id="PTHR42977:SF3">
    <property type="entry name" value="AB HYDROLASE-1 DOMAIN-CONTAINING PROTEIN"/>
    <property type="match status" value="1"/>
</dbReference>
<keyword evidence="6" id="KW-1185">Reference proteome</keyword>
<dbReference type="InterPro" id="IPR029058">
    <property type="entry name" value="AB_hydrolase_fold"/>
</dbReference>
<feature type="domain" description="AB hydrolase-1" evidence="2">
    <location>
        <begin position="36"/>
        <end position="142"/>
    </location>
</feature>